<dbReference type="InterPro" id="IPR002577">
    <property type="entry name" value="HTH_HxlR"/>
</dbReference>
<dbReference type="PANTHER" id="PTHR33204">
    <property type="entry name" value="TRANSCRIPTIONAL REGULATOR, MARR FAMILY"/>
    <property type="match status" value="1"/>
</dbReference>
<feature type="region of interest" description="Disordered" evidence="4">
    <location>
        <begin position="113"/>
        <end position="137"/>
    </location>
</feature>
<dbReference type="GO" id="GO:0003677">
    <property type="term" value="F:DNA binding"/>
    <property type="evidence" value="ECO:0007669"/>
    <property type="project" value="UniProtKB-KW"/>
</dbReference>
<evidence type="ECO:0000256" key="4">
    <source>
        <dbReference type="SAM" id="MobiDB-lite"/>
    </source>
</evidence>
<reference evidence="6 7" key="1">
    <citation type="submission" date="2014-02" db="EMBL/GenBank/DDBJ databases">
        <title>The small core and large imbalanced accessory genome model reveals a collaborative survival strategy of Sorangium cellulosum strains in nature.</title>
        <authorList>
            <person name="Han K."/>
            <person name="Peng R."/>
            <person name="Blom J."/>
            <person name="Li Y.-Z."/>
        </authorList>
    </citation>
    <scope>NUCLEOTIDE SEQUENCE [LARGE SCALE GENOMIC DNA]</scope>
    <source>
        <strain evidence="6 7">So0008-312</strain>
    </source>
</reference>
<evidence type="ECO:0000256" key="2">
    <source>
        <dbReference type="ARBA" id="ARBA00023125"/>
    </source>
</evidence>
<organism evidence="6 7">
    <name type="scientific">Sorangium cellulosum</name>
    <name type="common">Polyangium cellulosum</name>
    <dbReference type="NCBI Taxonomy" id="56"/>
    <lineage>
        <taxon>Bacteria</taxon>
        <taxon>Pseudomonadati</taxon>
        <taxon>Myxococcota</taxon>
        <taxon>Polyangia</taxon>
        <taxon>Polyangiales</taxon>
        <taxon>Polyangiaceae</taxon>
        <taxon>Sorangium</taxon>
    </lineage>
</organism>
<gene>
    <name evidence="6" type="ORF">BE15_00675</name>
</gene>
<dbReference type="RefSeq" id="WP_061610664.1">
    <property type="nucleotide sequence ID" value="NZ_JEMA01000766.1"/>
</dbReference>
<feature type="domain" description="HTH hxlR-type" evidence="5">
    <location>
        <begin position="16"/>
        <end position="114"/>
    </location>
</feature>
<dbReference type="AlphaFoldDB" id="A0A150QDY3"/>
<dbReference type="EMBL" id="JEMA01000766">
    <property type="protein sequence ID" value="KYF66180.1"/>
    <property type="molecule type" value="Genomic_DNA"/>
</dbReference>
<dbReference type="InterPro" id="IPR036390">
    <property type="entry name" value="WH_DNA-bd_sf"/>
</dbReference>
<protein>
    <submittedName>
        <fullName evidence="6">HxlR family transcriptional regulator</fullName>
    </submittedName>
</protein>
<keyword evidence="3" id="KW-0804">Transcription</keyword>
<name>A0A150QDY3_SORCE</name>
<keyword evidence="1" id="KW-0805">Transcription regulation</keyword>
<dbReference type="InterPro" id="IPR036388">
    <property type="entry name" value="WH-like_DNA-bd_sf"/>
</dbReference>
<accession>A0A150QDY3</accession>
<comment type="caution">
    <text evidence="6">The sequence shown here is derived from an EMBL/GenBank/DDBJ whole genome shotgun (WGS) entry which is preliminary data.</text>
</comment>
<evidence type="ECO:0000313" key="7">
    <source>
        <dbReference type="Proteomes" id="UP000075260"/>
    </source>
</evidence>
<dbReference type="SUPFAM" id="SSF46785">
    <property type="entry name" value="Winged helix' DNA-binding domain"/>
    <property type="match status" value="1"/>
</dbReference>
<dbReference type="Gene3D" id="1.10.10.10">
    <property type="entry name" value="Winged helix-like DNA-binding domain superfamily/Winged helix DNA-binding domain"/>
    <property type="match status" value="1"/>
</dbReference>
<dbReference type="Pfam" id="PF01638">
    <property type="entry name" value="HxlR"/>
    <property type="match status" value="1"/>
</dbReference>
<evidence type="ECO:0000256" key="3">
    <source>
        <dbReference type="ARBA" id="ARBA00023163"/>
    </source>
</evidence>
<sequence>MALPVRKNRVPPPPLCPLTLCMALLRGAWAPNVIWSLSGQPRRFGELRVDIPPISARVLSARLRELEARGMVSRRVMPTSPPSVEYELTPLGQELVPALRAIVEVGRKLNIREPHTLPGPGARSRRRAAAPARSHAD</sequence>
<evidence type="ECO:0000313" key="6">
    <source>
        <dbReference type="EMBL" id="KYF66180.1"/>
    </source>
</evidence>
<proteinExistence type="predicted"/>
<evidence type="ECO:0000259" key="5">
    <source>
        <dbReference type="PROSITE" id="PS51118"/>
    </source>
</evidence>
<dbReference type="PROSITE" id="PS51118">
    <property type="entry name" value="HTH_HXLR"/>
    <property type="match status" value="1"/>
</dbReference>
<evidence type="ECO:0000256" key="1">
    <source>
        <dbReference type="ARBA" id="ARBA00023015"/>
    </source>
</evidence>
<dbReference type="Proteomes" id="UP000075260">
    <property type="component" value="Unassembled WGS sequence"/>
</dbReference>
<keyword evidence="2" id="KW-0238">DNA-binding</keyword>